<dbReference type="EMBL" id="LBJM01000066">
    <property type="protein sequence ID" value="RXH37032.1"/>
    <property type="molecule type" value="Genomic_DNA"/>
</dbReference>
<proteinExistence type="predicted"/>
<gene>
    <name evidence="3" type="ORF">XH94_24370</name>
</gene>
<dbReference type="InterPro" id="IPR003959">
    <property type="entry name" value="ATPase_AAA_core"/>
</dbReference>
<dbReference type="RefSeq" id="WP_128946197.1">
    <property type="nucleotide sequence ID" value="NZ_LBJM01000066.1"/>
</dbReference>
<protein>
    <submittedName>
        <fullName evidence="3">Uncharacterized protein</fullName>
    </submittedName>
</protein>
<accession>A0A4Q0SCF0</accession>
<dbReference type="Proteomes" id="UP000290565">
    <property type="component" value="Unassembled WGS sequence"/>
</dbReference>
<comment type="caution">
    <text evidence="3">The sequence shown here is derived from an EMBL/GenBank/DDBJ whole genome shotgun (WGS) entry which is preliminary data.</text>
</comment>
<dbReference type="Pfam" id="PF13304">
    <property type="entry name" value="AAA_21"/>
    <property type="match status" value="1"/>
</dbReference>
<dbReference type="SUPFAM" id="SSF52540">
    <property type="entry name" value="P-loop containing nucleoside triphosphate hydrolases"/>
    <property type="match status" value="1"/>
</dbReference>
<evidence type="ECO:0000259" key="2">
    <source>
        <dbReference type="Pfam" id="PF13304"/>
    </source>
</evidence>
<dbReference type="InterPro" id="IPR051396">
    <property type="entry name" value="Bact_Antivir_Def_Nuclease"/>
</dbReference>
<dbReference type="GO" id="GO:0016887">
    <property type="term" value="F:ATP hydrolysis activity"/>
    <property type="evidence" value="ECO:0007669"/>
    <property type="project" value="InterPro"/>
</dbReference>
<dbReference type="PANTHER" id="PTHR43581:SF2">
    <property type="entry name" value="EXCINUCLEASE ATPASE SUBUNIT"/>
    <property type="match status" value="1"/>
</dbReference>
<dbReference type="Pfam" id="PF13175">
    <property type="entry name" value="AAA_15"/>
    <property type="match status" value="1"/>
</dbReference>
<dbReference type="PANTHER" id="PTHR43581">
    <property type="entry name" value="ATP/GTP PHOSPHATASE"/>
    <property type="match status" value="1"/>
</dbReference>
<feature type="domain" description="ATPase AAA-type core" evidence="2">
    <location>
        <begin position="23"/>
        <end position="88"/>
    </location>
</feature>
<dbReference type="GO" id="GO:0005524">
    <property type="term" value="F:ATP binding"/>
    <property type="evidence" value="ECO:0007669"/>
    <property type="project" value="InterPro"/>
</dbReference>
<dbReference type="InterPro" id="IPR041685">
    <property type="entry name" value="AAA_GajA/Old/RecF-like"/>
</dbReference>
<reference evidence="3 4" key="1">
    <citation type="submission" date="2015-04" db="EMBL/GenBank/DDBJ databases">
        <title>Comparative genomics of rhizobia nodulating Arachis hypogaea in China.</title>
        <authorList>
            <person name="Li Y."/>
        </authorList>
    </citation>
    <scope>NUCLEOTIDE SEQUENCE [LARGE SCALE GENOMIC DNA]</scope>
    <source>
        <strain evidence="3 4">CCBAU 51787</strain>
    </source>
</reference>
<organism evidence="3 4">
    <name type="scientific">Bradyrhizobium zhanjiangense</name>
    <dbReference type="NCBI Taxonomy" id="1325107"/>
    <lineage>
        <taxon>Bacteria</taxon>
        <taxon>Pseudomonadati</taxon>
        <taxon>Pseudomonadota</taxon>
        <taxon>Alphaproteobacteria</taxon>
        <taxon>Hyphomicrobiales</taxon>
        <taxon>Nitrobacteraceae</taxon>
        <taxon>Bradyrhizobium</taxon>
    </lineage>
</organism>
<evidence type="ECO:0000313" key="4">
    <source>
        <dbReference type="Proteomes" id="UP000290565"/>
    </source>
</evidence>
<evidence type="ECO:0000313" key="3">
    <source>
        <dbReference type="EMBL" id="RXH37032.1"/>
    </source>
</evidence>
<feature type="domain" description="Endonuclease GajA/Old nuclease/RecF-like AAA" evidence="1">
    <location>
        <begin position="366"/>
        <end position="468"/>
    </location>
</feature>
<evidence type="ECO:0000259" key="1">
    <source>
        <dbReference type="Pfam" id="PF13175"/>
    </source>
</evidence>
<dbReference type="InterPro" id="IPR027417">
    <property type="entry name" value="P-loop_NTPase"/>
</dbReference>
<name>A0A4Q0SCF0_9BRAD</name>
<sequence length="525" mass="59022">MLRFGIKNLRRLVSVDPVEIKPITILVGRNSSGKSSFLRALPLIRQTLMKRTSSPILWYGDFVDFGSFEGAVSGNDIDQSISFLFGLDRMTVQLRGPYGYAARVGRQLENIRLETRISALVEPNAPSSDNVKTYISALSISFDGGIYAIELDGAGELSKLTVNGKDVRSLFVDHEIYLSSDAVFPSLEVLPKDRAGELAYAERHYVAKAVARIIKPHLNKLVKDAALQEYSATILSLREFNRQNIRRIGQQATSQSFKRLLVDLSEGDANKIYEELRLCYLANWLPETVQRLSRILQEVIQSTLYIGPARARSERYYRYQDLSVSEIDPDGENFAMFLNSLAYSEQESLSSWIERLFNYRISVVQSPGHLSINLVEGARSTNIVDTGYGVSQILPVLGQIWWAKNKSRRIRTRRSLASSSMIAIEQPELHLHPAHQALLADALVDQVPASDDEEPVNFLVETHSETLVNRLGELISEGQLLPENVQVLIFQPSKDNDQQTDVSIARFGEKGELINWPFGFFQPAE</sequence>
<dbReference type="AlphaFoldDB" id="A0A4Q0SCF0"/>